<reference evidence="1" key="1">
    <citation type="submission" date="2024-05" db="EMBL/GenBank/DDBJ databases">
        <authorList>
            <person name="Kim S."/>
            <person name="Heo J."/>
            <person name="Choi H."/>
            <person name="Choi Y."/>
            <person name="Kwon S.-W."/>
            <person name="Kim Y."/>
        </authorList>
    </citation>
    <scope>NUCLEOTIDE SEQUENCE</scope>
    <source>
        <strain evidence="1">KACC 23697</strain>
    </source>
</reference>
<dbReference type="NCBIfam" id="TIGR03807">
    <property type="entry name" value="RR_fam_repeat"/>
    <property type="match status" value="1"/>
</dbReference>
<dbReference type="InterPro" id="IPR022444">
    <property type="entry name" value="Cofactor-bd_rpt"/>
</dbReference>
<name>A0AAU7K7F7_9SPHI</name>
<proteinExistence type="predicted"/>
<organism evidence="1">
    <name type="scientific">Pedobacter sp. KACC 23697</name>
    <dbReference type="NCBI Taxonomy" id="3149230"/>
    <lineage>
        <taxon>Bacteria</taxon>
        <taxon>Pseudomonadati</taxon>
        <taxon>Bacteroidota</taxon>
        <taxon>Sphingobacteriia</taxon>
        <taxon>Sphingobacteriales</taxon>
        <taxon>Sphingobacteriaceae</taxon>
        <taxon>Pedobacter</taxon>
    </lineage>
</organism>
<accession>A0AAU7K7F7</accession>
<evidence type="ECO:0000313" key="1">
    <source>
        <dbReference type="EMBL" id="XBO48350.1"/>
    </source>
</evidence>
<sequence length="106" mass="12419">MQALYQSITHQKPSVGIEADLSDDKFFFTMLQAYDGAAFKALYLRYSAAVYGNIIRQVDNEEQAKLILEQTFCEAWQSFPEFDKTKFRIYTWINRFAIQIIKKSKS</sequence>
<dbReference type="Gene3D" id="1.10.1740.10">
    <property type="match status" value="1"/>
</dbReference>
<dbReference type="GO" id="GO:0006352">
    <property type="term" value="P:DNA-templated transcription initiation"/>
    <property type="evidence" value="ECO:0007669"/>
    <property type="project" value="InterPro"/>
</dbReference>
<gene>
    <name evidence="1" type="ORF">ABEG20_01885</name>
</gene>
<dbReference type="EMBL" id="CP157485">
    <property type="protein sequence ID" value="XBO48350.1"/>
    <property type="molecule type" value="Genomic_DNA"/>
</dbReference>
<dbReference type="AlphaFoldDB" id="A0AAU7K7F7"/>
<dbReference type="GO" id="GO:0003700">
    <property type="term" value="F:DNA-binding transcription factor activity"/>
    <property type="evidence" value="ECO:0007669"/>
    <property type="project" value="InterPro"/>
</dbReference>
<dbReference type="InterPro" id="IPR013325">
    <property type="entry name" value="RNA_pol_sigma_r2"/>
</dbReference>
<dbReference type="SUPFAM" id="SSF88946">
    <property type="entry name" value="Sigma2 domain of RNA polymerase sigma factors"/>
    <property type="match status" value="1"/>
</dbReference>
<protein>
    <recommendedName>
        <fullName evidence="2">RNA polymerase sigma-70 region 2 domain-containing protein</fullName>
    </recommendedName>
</protein>
<evidence type="ECO:0008006" key="2">
    <source>
        <dbReference type="Google" id="ProtNLM"/>
    </source>
</evidence>
<dbReference type="RefSeq" id="WP_406825732.1">
    <property type="nucleotide sequence ID" value="NZ_CP157485.1"/>
</dbReference>